<comment type="caution">
    <text evidence="2">The sequence shown here is derived from an EMBL/GenBank/DDBJ whole genome shotgun (WGS) entry which is preliminary data.</text>
</comment>
<evidence type="ECO:0000313" key="2">
    <source>
        <dbReference type="EMBL" id="MBP3962861.1"/>
    </source>
</evidence>
<feature type="transmembrane region" description="Helical" evidence="1">
    <location>
        <begin position="77"/>
        <end position="95"/>
    </location>
</feature>
<gene>
    <name evidence="2" type="ORF">I8J30_09130</name>
</gene>
<feature type="transmembrane region" description="Helical" evidence="1">
    <location>
        <begin position="115"/>
        <end position="133"/>
    </location>
</feature>
<dbReference type="Proteomes" id="UP000673394">
    <property type="component" value="Unassembled WGS sequence"/>
</dbReference>
<dbReference type="RefSeq" id="WP_210657360.1">
    <property type="nucleotide sequence ID" value="NZ_JAGKSP010000002.1"/>
</dbReference>
<keyword evidence="1" id="KW-1133">Transmembrane helix</keyword>
<reference evidence="2 3" key="1">
    <citation type="submission" date="2021-04" db="EMBL/GenBank/DDBJ databases">
        <title>Paenibacillus sp. DLE-14 whole genome sequence.</title>
        <authorList>
            <person name="Ham Y.J."/>
        </authorList>
    </citation>
    <scope>NUCLEOTIDE SEQUENCE [LARGE SCALE GENOMIC DNA]</scope>
    <source>
        <strain evidence="2 3">DLE-14</strain>
    </source>
</reference>
<feature type="transmembrane region" description="Helical" evidence="1">
    <location>
        <begin position="44"/>
        <end position="65"/>
    </location>
</feature>
<sequence>MKKHARKLYSVIWSIGAILLIYYSSTLLEFAHEWSSNTFNIRGYHLWIPILVSVFSGMYLAFIHGIPKHVRLDSGKLAVFAISFVMLFYFVLAFYTNLPLVQPFLKVMSNNGQFFVGLICGYSMISCLFKVRYVE</sequence>
<proteinExistence type="predicted"/>
<keyword evidence="3" id="KW-1185">Reference proteome</keyword>
<accession>A0ABS5CA35</accession>
<name>A0ABS5CA35_9BACL</name>
<keyword evidence="1" id="KW-0812">Transmembrane</keyword>
<organism evidence="2 3">
    <name type="scientific">Paenibacillus lignilyticus</name>
    <dbReference type="NCBI Taxonomy" id="1172615"/>
    <lineage>
        <taxon>Bacteria</taxon>
        <taxon>Bacillati</taxon>
        <taxon>Bacillota</taxon>
        <taxon>Bacilli</taxon>
        <taxon>Bacillales</taxon>
        <taxon>Paenibacillaceae</taxon>
        <taxon>Paenibacillus</taxon>
    </lineage>
</organism>
<protein>
    <submittedName>
        <fullName evidence="2">Uncharacterized protein</fullName>
    </submittedName>
</protein>
<keyword evidence="1" id="KW-0472">Membrane</keyword>
<evidence type="ECO:0000313" key="3">
    <source>
        <dbReference type="Proteomes" id="UP000673394"/>
    </source>
</evidence>
<evidence type="ECO:0000256" key="1">
    <source>
        <dbReference type="SAM" id="Phobius"/>
    </source>
</evidence>
<feature type="transmembrane region" description="Helical" evidence="1">
    <location>
        <begin position="7"/>
        <end position="24"/>
    </location>
</feature>
<dbReference type="EMBL" id="JAGKSP010000002">
    <property type="protein sequence ID" value="MBP3962861.1"/>
    <property type="molecule type" value="Genomic_DNA"/>
</dbReference>